<reference evidence="12 13" key="1">
    <citation type="submission" date="2020-04" db="EMBL/GenBank/DDBJ databases">
        <title>Ramlibacter sp. G-1-2-2 isolated from soil.</title>
        <authorList>
            <person name="Dahal R.H."/>
        </authorList>
    </citation>
    <scope>NUCLEOTIDE SEQUENCE [LARGE SCALE GENOMIC DNA]</scope>
    <source>
        <strain evidence="12 13">G-1-2-2</strain>
    </source>
</reference>
<sequence>MTCRAARLLAGLLIALFLLPAMAPAQILPPASTASAPERPRDPYGRETPRRALASFVAALRMGNPAVAVRYLQVPAAQRANAEDLAHDLGDLMDRYFLAPLTTISDAPEGTLNDGLPVDRERVGPLRIAGEDQYIELVRVQDPVAGQVWVVSPQTVARIPQWYAAMGSTWAERVLPAAFSRYDVFGVTLAHAVVWLLSLVLPLMIVPLLLEAAFRLLRRLVRKPNFSEFLAAWHADTRWPAVAVVTLLLHLEALPAFGQSFAFRVAYTRFILVLLMVALAWALLRIGMLVFRRTESQLLVKGRTGPRSVMLLGERLYKVLICFIAVVAVLRVAGVDISTALAGLGIVGIAVALGAQKTVENLLGGILLLGDEAIAVGDFCSVGGRTGWVEDITLRSVRIRTLEQTLLSIPAGVLAQGNIENFSSRKRCLAQNTLRIAYGASSEQVRAITAALGELLAQNPRVDPSGARVRLVDMGWRGFELELFAWFRTGDWGEFLALRQEVLLQAAAIVERHGAVFAASPVDVVPQLP</sequence>
<dbReference type="InterPro" id="IPR023408">
    <property type="entry name" value="MscS_beta-dom_sf"/>
</dbReference>
<feature type="transmembrane region" description="Helical" evidence="7">
    <location>
        <begin position="270"/>
        <end position="291"/>
    </location>
</feature>
<evidence type="ECO:0000256" key="3">
    <source>
        <dbReference type="ARBA" id="ARBA00022475"/>
    </source>
</evidence>
<dbReference type="RefSeq" id="WP_169418130.1">
    <property type="nucleotide sequence ID" value="NZ_JABBFX010000001.1"/>
</dbReference>
<evidence type="ECO:0000256" key="5">
    <source>
        <dbReference type="ARBA" id="ARBA00022989"/>
    </source>
</evidence>
<dbReference type="Pfam" id="PF21088">
    <property type="entry name" value="MS_channel_1st"/>
    <property type="match status" value="1"/>
</dbReference>
<dbReference type="PANTHER" id="PTHR30566">
    <property type="entry name" value="YNAI-RELATED MECHANOSENSITIVE ION CHANNEL"/>
    <property type="match status" value="1"/>
</dbReference>
<dbReference type="SUPFAM" id="SSF82689">
    <property type="entry name" value="Mechanosensitive channel protein MscS (YggB), C-terminal domain"/>
    <property type="match status" value="1"/>
</dbReference>
<dbReference type="InterPro" id="IPR049142">
    <property type="entry name" value="MS_channel_1st"/>
</dbReference>
<dbReference type="Proteomes" id="UP000541185">
    <property type="component" value="Unassembled WGS sequence"/>
</dbReference>
<evidence type="ECO:0000256" key="8">
    <source>
        <dbReference type="SAM" id="SignalP"/>
    </source>
</evidence>
<proteinExistence type="inferred from homology"/>
<name>A0A848GZ28_9BURK</name>
<dbReference type="AlphaFoldDB" id="A0A848GZ28"/>
<evidence type="ECO:0000256" key="7">
    <source>
        <dbReference type="SAM" id="Phobius"/>
    </source>
</evidence>
<gene>
    <name evidence="12" type="ORF">HHL11_09360</name>
</gene>
<comment type="similarity">
    <text evidence="2">Belongs to the MscS (TC 1.A.23) family.</text>
</comment>
<feature type="chain" id="PRO_5032341281" evidence="8">
    <location>
        <begin position="24"/>
        <end position="529"/>
    </location>
</feature>
<keyword evidence="13" id="KW-1185">Reference proteome</keyword>
<dbReference type="Pfam" id="PF21082">
    <property type="entry name" value="MS_channel_3rd"/>
    <property type="match status" value="1"/>
</dbReference>
<organism evidence="12 13">
    <name type="scientific">Ramlibacter agri</name>
    <dbReference type="NCBI Taxonomy" id="2728837"/>
    <lineage>
        <taxon>Bacteria</taxon>
        <taxon>Pseudomonadati</taxon>
        <taxon>Pseudomonadota</taxon>
        <taxon>Betaproteobacteria</taxon>
        <taxon>Burkholderiales</taxon>
        <taxon>Comamonadaceae</taxon>
        <taxon>Ramlibacter</taxon>
    </lineage>
</organism>
<accession>A0A848GZ28</accession>
<feature type="transmembrane region" description="Helical" evidence="7">
    <location>
        <begin position="192"/>
        <end position="217"/>
    </location>
</feature>
<dbReference type="InterPro" id="IPR010920">
    <property type="entry name" value="LSM_dom_sf"/>
</dbReference>
<evidence type="ECO:0000256" key="2">
    <source>
        <dbReference type="ARBA" id="ARBA00008017"/>
    </source>
</evidence>
<dbReference type="EMBL" id="JABBFX010000001">
    <property type="protein sequence ID" value="NML43956.1"/>
    <property type="molecule type" value="Genomic_DNA"/>
</dbReference>
<feature type="transmembrane region" description="Helical" evidence="7">
    <location>
        <begin position="337"/>
        <end position="355"/>
    </location>
</feature>
<evidence type="ECO:0000313" key="12">
    <source>
        <dbReference type="EMBL" id="NML43956.1"/>
    </source>
</evidence>
<keyword evidence="6 7" id="KW-0472">Membrane</keyword>
<dbReference type="SUPFAM" id="SSF82861">
    <property type="entry name" value="Mechanosensitive channel protein MscS (YggB), transmembrane region"/>
    <property type="match status" value="1"/>
</dbReference>
<keyword evidence="8" id="KW-0732">Signal</keyword>
<dbReference type="GO" id="GO:0008381">
    <property type="term" value="F:mechanosensitive monoatomic ion channel activity"/>
    <property type="evidence" value="ECO:0007669"/>
    <property type="project" value="UniProtKB-ARBA"/>
</dbReference>
<dbReference type="InterPro" id="IPR006685">
    <property type="entry name" value="MscS_channel_2nd"/>
</dbReference>
<evidence type="ECO:0000259" key="10">
    <source>
        <dbReference type="Pfam" id="PF21082"/>
    </source>
</evidence>
<evidence type="ECO:0000313" key="13">
    <source>
        <dbReference type="Proteomes" id="UP000541185"/>
    </source>
</evidence>
<dbReference type="SUPFAM" id="SSF50182">
    <property type="entry name" value="Sm-like ribonucleoproteins"/>
    <property type="match status" value="1"/>
</dbReference>
<keyword evidence="4 7" id="KW-0812">Transmembrane</keyword>
<dbReference type="InterPro" id="IPR011066">
    <property type="entry name" value="MscS_channel_C_sf"/>
</dbReference>
<dbReference type="GO" id="GO:0005886">
    <property type="term" value="C:plasma membrane"/>
    <property type="evidence" value="ECO:0007669"/>
    <property type="project" value="UniProtKB-SubCell"/>
</dbReference>
<comment type="caution">
    <text evidence="12">The sequence shown here is derived from an EMBL/GenBank/DDBJ whole genome shotgun (WGS) entry which is preliminary data.</text>
</comment>
<dbReference type="Gene3D" id="2.30.30.60">
    <property type="match status" value="1"/>
</dbReference>
<dbReference type="InterPro" id="IPR049278">
    <property type="entry name" value="MS_channel_C"/>
</dbReference>
<evidence type="ECO:0000256" key="6">
    <source>
        <dbReference type="ARBA" id="ARBA00023136"/>
    </source>
</evidence>
<dbReference type="Gene3D" id="1.10.287.1260">
    <property type="match status" value="1"/>
</dbReference>
<keyword evidence="5 7" id="KW-1133">Transmembrane helix</keyword>
<dbReference type="InterPro" id="IPR011014">
    <property type="entry name" value="MscS_channel_TM-2"/>
</dbReference>
<feature type="transmembrane region" description="Helical" evidence="7">
    <location>
        <begin position="312"/>
        <end position="331"/>
    </location>
</feature>
<evidence type="ECO:0000256" key="4">
    <source>
        <dbReference type="ARBA" id="ARBA00022692"/>
    </source>
</evidence>
<evidence type="ECO:0000256" key="1">
    <source>
        <dbReference type="ARBA" id="ARBA00004651"/>
    </source>
</evidence>
<feature type="signal peptide" evidence="8">
    <location>
        <begin position="1"/>
        <end position="23"/>
    </location>
</feature>
<keyword evidence="3" id="KW-1003">Cell membrane</keyword>
<dbReference type="PANTHER" id="PTHR30566:SF5">
    <property type="entry name" value="MECHANOSENSITIVE ION CHANNEL PROTEIN 1, MITOCHONDRIAL-RELATED"/>
    <property type="match status" value="1"/>
</dbReference>
<feature type="domain" description="Mechanosensitive ion channel MscS" evidence="9">
    <location>
        <begin position="358"/>
        <end position="423"/>
    </location>
</feature>
<protein>
    <submittedName>
        <fullName evidence="12">Mechanosensitive ion channel</fullName>
    </submittedName>
</protein>
<evidence type="ECO:0000259" key="11">
    <source>
        <dbReference type="Pfam" id="PF21088"/>
    </source>
</evidence>
<dbReference type="Pfam" id="PF00924">
    <property type="entry name" value="MS_channel_2nd"/>
    <property type="match status" value="1"/>
</dbReference>
<evidence type="ECO:0000259" key="9">
    <source>
        <dbReference type="Pfam" id="PF00924"/>
    </source>
</evidence>
<comment type="subcellular location">
    <subcellularLocation>
        <location evidence="1">Cell membrane</location>
        <topology evidence="1">Multi-pass membrane protein</topology>
    </subcellularLocation>
</comment>
<feature type="domain" description="Mechanosensitive ion channel transmembrane helices 2/3" evidence="11">
    <location>
        <begin position="318"/>
        <end position="356"/>
    </location>
</feature>
<feature type="domain" description="Mechanosensitive ion channel MscS C-terminal" evidence="10">
    <location>
        <begin position="436"/>
        <end position="515"/>
    </location>
</feature>